<accession>A0ABV9GND5</accession>
<feature type="region of interest" description="Disordered" evidence="1">
    <location>
        <begin position="1"/>
        <end position="26"/>
    </location>
</feature>
<name>A0ABV9GND5_9BACL</name>
<keyword evidence="3" id="KW-1185">Reference proteome</keyword>
<evidence type="ECO:0008006" key="4">
    <source>
        <dbReference type="Google" id="ProtNLM"/>
    </source>
</evidence>
<organism evidence="2 3">
    <name type="scientific">Camelliibacillus cellulosilyticus</name>
    <dbReference type="NCBI Taxonomy" id="2174486"/>
    <lineage>
        <taxon>Bacteria</taxon>
        <taxon>Bacillati</taxon>
        <taxon>Bacillota</taxon>
        <taxon>Bacilli</taxon>
        <taxon>Bacillales</taxon>
        <taxon>Sporolactobacillaceae</taxon>
        <taxon>Camelliibacillus</taxon>
    </lineage>
</organism>
<evidence type="ECO:0000313" key="3">
    <source>
        <dbReference type="Proteomes" id="UP001596022"/>
    </source>
</evidence>
<evidence type="ECO:0000313" key="2">
    <source>
        <dbReference type="EMBL" id="MFC4619733.1"/>
    </source>
</evidence>
<dbReference type="EMBL" id="JBHSFW010000011">
    <property type="protein sequence ID" value="MFC4619733.1"/>
    <property type="molecule type" value="Genomic_DNA"/>
</dbReference>
<protein>
    <recommendedName>
        <fullName evidence="4">YfhD-like protein</fullName>
    </recommendedName>
</protein>
<gene>
    <name evidence="2" type="ORF">ACFO4N_13530</name>
</gene>
<evidence type="ECO:0000256" key="1">
    <source>
        <dbReference type="SAM" id="MobiDB-lite"/>
    </source>
</evidence>
<comment type="caution">
    <text evidence="2">The sequence shown here is derived from an EMBL/GenBank/DDBJ whole genome shotgun (WGS) entry which is preliminary data.</text>
</comment>
<dbReference type="RefSeq" id="WP_376846824.1">
    <property type="nucleotide sequence ID" value="NZ_JBHSFW010000011.1"/>
</dbReference>
<reference evidence="3" key="1">
    <citation type="journal article" date="2019" name="Int. J. Syst. Evol. Microbiol.">
        <title>The Global Catalogue of Microorganisms (GCM) 10K type strain sequencing project: providing services to taxonomists for standard genome sequencing and annotation.</title>
        <authorList>
            <consortium name="The Broad Institute Genomics Platform"/>
            <consortium name="The Broad Institute Genome Sequencing Center for Infectious Disease"/>
            <person name="Wu L."/>
            <person name="Ma J."/>
        </authorList>
    </citation>
    <scope>NUCLEOTIDE SEQUENCE [LARGE SCALE GENOMIC DNA]</scope>
    <source>
        <strain evidence="3">CGMCC 1.16306</strain>
    </source>
</reference>
<proteinExistence type="predicted"/>
<sequence>MAEKEKLNEEAAPNNRTPPSATVDDLVTLNQINDRNKQLPRAEKRLSINKELKRGYID</sequence>
<dbReference type="Proteomes" id="UP001596022">
    <property type="component" value="Unassembled WGS sequence"/>
</dbReference>